<evidence type="ECO:0000259" key="7">
    <source>
        <dbReference type="PROSITE" id="PS51721"/>
    </source>
</evidence>
<keyword evidence="9" id="KW-1185">Reference proteome</keyword>
<feature type="region of interest" description="Disordered" evidence="6">
    <location>
        <begin position="620"/>
        <end position="661"/>
    </location>
</feature>
<dbReference type="PROSITE" id="PS51721">
    <property type="entry name" value="G_CP"/>
    <property type="match status" value="1"/>
</dbReference>
<feature type="compositionally biased region" description="Basic and acidic residues" evidence="6">
    <location>
        <begin position="231"/>
        <end position="245"/>
    </location>
</feature>
<feature type="compositionally biased region" description="Acidic residues" evidence="6">
    <location>
        <begin position="246"/>
        <end position="273"/>
    </location>
</feature>
<sequence length="661" mass="74199">MDSGSKEASWVKLRSVTQERALDEFLSTAELADTDFTTERTANIRIIQQGGLTTSASTSAATGGNQYLLSRQQEYELEKIHAENTGKLTVPRRPKWSSEMTNTELDRLEKDSFLEWRRGLAALQENEDLLLTPFERNIEVWRQLWRVIDRSDLVVQIVDGRNPLLFRSVDLEHYVKELDSRKRNLLLINKADLLSLEQRKVWADYFLKNKIRYAFFSAKTSLREVEEAAEKERLEQEKREQKGYDESDEEDDEEEIEDNSADEEKLENEESLEESGNQLEGEQTQQEETEEQSESTTEQEEVKSTESEETLINYKVMRDDPTHILSVDELEALFLSEAPEPLYMPATADKPARLQIGLVGYPNVGKSSSINALIGAKKVSVSSTPGKTKHFQTILLSPNVMLCDCPGLVFPNFASTNGDLVCNGVLPIDQLREVTGPVQLVAQRIPKYFLEAIYGISIFTKPRDEGGSGIPTAEEVLVAYARARGFMRSGQGNPDESRAARYVLKDYVNAKLLYCNPPPTYKPDEPNRGELFNQEIYRLEALPAPRQQQIISALKAADPDVDLSMVDLSKALDGLKFSRHDAVDGVSYASSNLSLAVNSATSNLDRDFFALDNVRGHTTVPFHKKGSVDSNSKKHNKKGKTKKGPKSSGPLSYGGTFGDLY</sequence>
<evidence type="ECO:0000313" key="9">
    <source>
        <dbReference type="Proteomes" id="UP000189580"/>
    </source>
</evidence>
<dbReference type="GeneID" id="30034667"/>
<dbReference type="GO" id="GO:0003924">
    <property type="term" value="F:GTPase activity"/>
    <property type="evidence" value="ECO:0007669"/>
    <property type="project" value="InterPro"/>
</dbReference>
<dbReference type="CDD" id="cd01857">
    <property type="entry name" value="HSR1_MMR1"/>
    <property type="match status" value="1"/>
</dbReference>
<gene>
    <name evidence="8" type="primary">LSG1</name>
    <name evidence="8" type="ORF">AWJ20_2724</name>
</gene>
<evidence type="ECO:0000256" key="1">
    <source>
        <dbReference type="ARBA" id="ARBA00004496"/>
    </source>
</evidence>
<name>A0A167FC75_9ASCO</name>
<keyword evidence="4" id="KW-0378">Hydrolase</keyword>
<dbReference type="PANTHER" id="PTHR45709">
    <property type="entry name" value="LARGE SUBUNIT GTPASE 1 HOMOLOG-RELATED"/>
    <property type="match status" value="1"/>
</dbReference>
<protein>
    <submittedName>
        <fullName evidence="8">Putative GTPase LSG1</fullName>
    </submittedName>
</protein>
<feature type="compositionally biased region" description="Low complexity" evidence="6">
    <location>
        <begin position="274"/>
        <end position="284"/>
    </location>
</feature>
<feature type="domain" description="CP-type G" evidence="7">
    <location>
        <begin position="141"/>
        <end position="411"/>
    </location>
</feature>
<keyword evidence="3" id="KW-0547">Nucleotide-binding</keyword>
<dbReference type="GO" id="GO:0005525">
    <property type="term" value="F:GTP binding"/>
    <property type="evidence" value="ECO:0007669"/>
    <property type="project" value="UniProtKB-KW"/>
</dbReference>
<organism evidence="8 9">
    <name type="scientific">Sugiyamaella lignohabitans</name>
    <dbReference type="NCBI Taxonomy" id="796027"/>
    <lineage>
        <taxon>Eukaryota</taxon>
        <taxon>Fungi</taxon>
        <taxon>Dikarya</taxon>
        <taxon>Ascomycota</taxon>
        <taxon>Saccharomycotina</taxon>
        <taxon>Dipodascomycetes</taxon>
        <taxon>Dipodascales</taxon>
        <taxon>Trichomonascaceae</taxon>
        <taxon>Sugiyamaella</taxon>
    </lineage>
</organism>
<dbReference type="Proteomes" id="UP000189580">
    <property type="component" value="Chromosome b"/>
</dbReference>
<reference evidence="8 9" key="1">
    <citation type="submission" date="2016-02" db="EMBL/GenBank/DDBJ databases">
        <title>Complete genome sequence and transcriptome regulation of the pentose utilising yeast Sugiyamaella lignohabitans.</title>
        <authorList>
            <person name="Bellasio M."/>
            <person name="Peymann A."/>
            <person name="Valli M."/>
            <person name="Sipitzky M."/>
            <person name="Graf A."/>
            <person name="Sauer M."/>
            <person name="Marx H."/>
            <person name="Mattanovich D."/>
        </authorList>
    </citation>
    <scope>NUCLEOTIDE SEQUENCE [LARGE SCALE GENOMIC DNA]</scope>
    <source>
        <strain evidence="8 9">CBS 10342</strain>
    </source>
</reference>
<evidence type="ECO:0000256" key="6">
    <source>
        <dbReference type="SAM" id="MobiDB-lite"/>
    </source>
</evidence>
<feature type="region of interest" description="Disordered" evidence="6">
    <location>
        <begin position="231"/>
        <end position="314"/>
    </location>
</feature>
<feature type="compositionally biased region" description="Acidic residues" evidence="6">
    <location>
        <begin position="285"/>
        <end position="299"/>
    </location>
</feature>
<comment type="subcellular location">
    <subcellularLocation>
        <location evidence="1">Cytoplasm</location>
    </subcellularLocation>
</comment>
<keyword evidence="2" id="KW-0963">Cytoplasm</keyword>
<evidence type="ECO:0000313" key="8">
    <source>
        <dbReference type="EMBL" id="ANB15104.1"/>
    </source>
</evidence>
<proteinExistence type="predicted"/>
<keyword evidence="5" id="KW-0342">GTP-binding</keyword>
<evidence type="ECO:0000256" key="5">
    <source>
        <dbReference type="ARBA" id="ARBA00023134"/>
    </source>
</evidence>
<dbReference type="InterPro" id="IPR030378">
    <property type="entry name" value="G_CP_dom"/>
</dbReference>
<dbReference type="InterPro" id="IPR043358">
    <property type="entry name" value="GNL1-like"/>
</dbReference>
<dbReference type="Gene3D" id="3.40.50.300">
    <property type="entry name" value="P-loop containing nucleotide triphosphate hydrolases"/>
    <property type="match status" value="1"/>
</dbReference>
<dbReference type="Pfam" id="PF01926">
    <property type="entry name" value="MMR_HSR1"/>
    <property type="match status" value="1"/>
</dbReference>
<evidence type="ECO:0000256" key="3">
    <source>
        <dbReference type="ARBA" id="ARBA00022741"/>
    </source>
</evidence>
<evidence type="ECO:0000256" key="4">
    <source>
        <dbReference type="ARBA" id="ARBA00022801"/>
    </source>
</evidence>
<dbReference type="InterPro" id="IPR006073">
    <property type="entry name" value="GTP-bd"/>
</dbReference>
<dbReference type="KEGG" id="slb:AWJ20_2724"/>
<evidence type="ECO:0000256" key="2">
    <source>
        <dbReference type="ARBA" id="ARBA00022490"/>
    </source>
</evidence>
<dbReference type="EMBL" id="CP014503">
    <property type="protein sequence ID" value="ANB15104.1"/>
    <property type="molecule type" value="Genomic_DNA"/>
</dbReference>
<dbReference type="GO" id="GO:0000054">
    <property type="term" value="P:ribosomal subunit export from nucleus"/>
    <property type="evidence" value="ECO:0007669"/>
    <property type="project" value="TreeGrafter"/>
</dbReference>
<feature type="compositionally biased region" description="Basic residues" evidence="6">
    <location>
        <begin position="633"/>
        <end position="645"/>
    </location>
</feature>
<dbReference type="RefSeq" id="XP_018737581.1">
    <property type="nucleotide sequence ID" value="XM_018879689.1"/>
</dbReference>
<accession>A0A167FC75</accession>
<dbReference type="AlphaFoldDB" id="A0A167FC75"/>
<dbReference type="GO" id="GO:0005829">
    <property type="term" value="C:cytosol"/>
    <property type="evidence" value="ECO:0007669"/>
    <property type="project" value="TreeGrafter"/>
</dbReference>
<dbReference type="SUPFAM" id="SSF52540">
    <property type="entry name" value="P-loop containing nucleoside triphosphate hydrolases"/>
    <property type="match status" value="1"/>
</dbReference>
<dbReference type="PANTHER" id="PTHR45709:SF2">
    <property type="entry name" value="LARGE SUBUNIT GTPASE 1 HOMOLOG"/>
    <property type="match status" value="1"/>
</dbReference>
<dbReference type="OrthoDB" id="61815at2759"/>
<dbReference type="InterPro" id="IPR027417">
    <property type="entry name" value="P-loop_NTPase"/>
</dbReference>